<gene>
    <name evidence="3" type="ORF">FOZ63_026387</name>
</gene>
<dbReference type="EMBL" id="JABANO010040394">
    <property type="protein sequence ID" value="KAF4685152.1"/>
    <property type="molecule type" value="Genomic_DNA"/>
</dbReference>
<feature type="compositionally biased region" description="Basic and acidic residues" evidence="2">
    <location>
        <begin position="118"/>
        <end position="127"/>
    </location>
</feature>
<accession>A0A7J6NMP1</accession>
<feature type="coiled-coil region" evidence="1">
    <location>
        <begin position="353"/>
        <end position="500"/>
    </location>
</feature>
<keyword evidence="4" id="KW-1185">Reference proteome</keyword>
<evidence type="ECO:0000313" key="3">
    <source>
        <dbReference type="EMBL" id="KAF4685152.1"/>
    </source>
</evidence>
<name>A0A7J6NMP1_PEROL</name>
<feature type="region of interest" description="Disordered" evidence="2">
    <location>
        <begin position="31"/>
        <end position="55"/>
    </location>
</feature>
<organism evidence="3 4">
    <name type="scientific">Perkinsus olseni</name>
    <name type="common">Perkinsus atlanticus</name>
    <dbReference type="NCBI Taxonomy" id="32597"/>
    <lineage>
        <taxon>Eukaryota</taxon>
        <taxon>Sar</taxon>
        <taxon>Alveolata</taxon>
        <taxon>Perkinsozoa</taxon>
        <taxon>Perkinsea</taxon>
        <taxon>Perkinsida</taxon>
        <taxon>Perkinsidae</taxon>
        <taxon>Perkinsus</taxon>
    </lineage>
</organism>
<protein>
    <recommendedName>
        <fullName evidence="5">Nucleotide-diphospho-sugar transferase domain-containing protein</fullName>
    </recommendedName>
</protein>
<feature type="compositionally biased region" description="Basic and acidic residues" evidence="2">
    <location>
        <begin position="41"/>
        <end position="55"/>
    </location>
</feature>
<keyword evidence="1" id="KW-0175">Coiled coil</keyword>
<comment type="caution">
    <text evidence="3">The sequence shown here is derived from an EMBL/GenBank/DDBJ whole genome shotgun (WGS) entry which is preliminary data.</text>
</comment>
<evidence type="ECO:0000313" key="4">
    <source>
        <dbReference type="Proteomes" id="UP000553632"/>
    </source>
</evidence>
<feature type="region of interest" description="Disordered" evidence="2">
    <location>
        <begin position="109"/>
        <end position="156"/>
    </location>
</feature>
<feature type="compositionally biased region" description="Basic and acidic residues" evidence="2">
    <location>
        <begin position="134"/>
        <end position="156"/>
    </location>
</feature>
<dbReference type="Proteomes" id="UP000553632">
    <property type="component" value="Unassembled WGS sequence"/>
</dbReference>
<sequence length="1304" mass="147448">MRHTVLMELWMQELDRLQQELREKGALLSAAQESAGSLRDQQQEGKRTTDKLTDELKSVEGMFTKERARNEELSLQIINLAGKGVELERERQLAEEERTHVQTELASLKAALDSESSSLRERLRQAGEDLEEERQEKEQLRSELEQARCSAEEEKSNLKMRLTDEHRLQAERDAEEIDRMSTQVRELEEKFENSKAEKGDLCAEVESLQMKLDEKEQRQLGLKAEIDGLRAEVARLEEESAQQRVEDRSKIEKLLESLTEAQPDGEAVLIDATKIDLALTRLVEAANKSCEGEKRLRSEKRQLLSRVRELEGLASSAKVWLAKIPEGMWGDSYLDTLKNLDGITTSSSNVLTGAEEEKEMEDLRAALRDQKSRFFELQTESASKVQRLQVKIAAQEAELARLRHSVQFPANVENHRSEEPKLSNGECEKLLRKNQDLERKLAAARAQSPPDIRSLQNRCDVLEKQVERLEEERSGNIVRATVAEEQVTHLSEQLVALTQQYRKQGAKPLKGAGGNYTVASNVLILTFHLPTMRSLAHLLAVRLVCFVHGEEFSPDRCWAYGYTYNFCCLSDRSKACWRGEYNHTSCCAQPILDTEIAGENRTIFLTEALGPKIDFPDINCELYEEWKEFRALAWAALGAELIGVETMVTIWGPRLLGEACMENAASCGGYVAQCRVGNSVVAMNIMLSCLNQVKRASGSDAMHCIAWFDYFVSIWNGIDYNILMATRWPVLETFERLFFTVHGLRAERRHISEECDVDWPIDWITLRDFTSNVEFSGYNETVLKIISHHSLTEPPSQLRDGGICRPGLAIVCILKLWLCAASEPSCVHAYGDYLMQNELKWNDGLSLIDWLAAEEGWNIPAWLRRMLRQSARHEMELGITLTDRIILGVDGSTKIGQLDRAKLSERIFSDGGGRNHDAFTCRQACRAYPLFGVAGDCLCLRSASDSRYAMQKSELLDSLDDEGEIEVHEPITKGKVGQGPIKAVMPDFPAQESSSLFAQLLPIVSKIPPYRTVLATMVWGQEMSRHIPAFASRARELRADNDVIVYALDGVASRACENSGLHFVTGGARSSLQKYILVLALLQLDRVVMWIDFDAYWYRHPAFALPQNWGDGVEILSAVDFNSEDCLMNAMFAIRPSPRTRHWLLALSRWVYARPYVHCQVAWIMFLGIVAPVGRDVIPPAPAWATLDPDVFVNALLFDGLGWSGNYDRLAVFHFFYGWNSGAGLEMTAIYTLPTYRNLLLEQDASDIFDLVYRGDDVILHEVLELSIAERPKELKRCRESMSSTDLNLGIKPVTHVATVRLAE</sequence>
<evidence type="ECO:0008006" key="5">
    <source>
        <dbReference type="Google" id="ProtNLM"/>
    </source>
</evidence>
<reference evidence="3 4" key="1">
    <citation type="submission" date="2020-04" db="EMBL/GenBank/DDBJ databases">
        <title>Perkinsus olseni comparative genomics.</title>
        <authorList>
            <person name="Bogema D.R."/>
        </authorList>
    </citation>
    <scope>NUCLEOTIDE SEQUENCE [LARGE SCALE GENOMIC DNA]</scope>
    <source>
        <strain evidence="3 4">ATCC PRA-207</strain>
    </source>
</reference>
<evidence type="ECO:0000256" key="2">
    <source>
        <dbReference type="SAM" id="MobiDB-lite"/>
    </source>
</evidence>
<evidence type="ECO:0000256" key="1">
    <source>
        <dbReference type="SAM" id="Coils"/>
    </source>
</evidence>
<proteinExistence type="predicted"/>